<dbReference type="InterPro" id="IPR019697">
    <property type="entry name" value="Phage_HP1_Orf28"/>
</dbReference>
<gene>
    <name evidence="1" type="ordered locus">Mmwyl1_0573</name>
</gene>
<dbReference type="EMBL" id="CP000749">
    <property type="protein sequence ID" value="ABR69508.1"/>
    <property type="molecule type" value="Genomic_DNA"/>
</dbReference>
<dbReference type="AlphaFoldDB" id="A6VSS9"/>
<dbReference type="Pfam" id="PF10761">
    <property type="entry name" value="DUF2590"/>
    <property type="match status" value="1"/>
</dbReference>
<evidence type="ECO:0000313" key="1">
    <source>
        <dbReference type="EMBL" id="ABR69508.1"/>
    </source>
</evidence>
<proteinExistence type="predicted"/>
<dbReference type="OrthoDB" id="6893744at2"/>
<dbReference type="eggNOG" id="ENOG5032Z29">
    <property type="taxonomic scope" value="Bacteria"/>
</dbReference>
<protein>
    <submittedName>
        <fullName evidence="1">Putative phage protein</fullName>
    </submittedName>
</protein>
<accession>A6VSS9</accession>
<dbReference type="KEGG" id="mmw:Mmwyl1_0573"/>
<dbReference type="HOGENOM" id="CLU_158623_0_0_6"/>
<name>A6VSS9_MARMS</name>
<dbReference type="STRING" id="400668.Mmwyl1_0573"/>
<organism evidence="1">
    <name type="scientific">Marinomonas sp. (strain MWYL1)</name>
    <dbReference type="NCBI Taxonomy" id="400668"/>
    <lineage>
        <taxon>Bacteria</taxon>
        <taxon>Pseudomonadati</taxon>
        <taxon>Pseudomonadota</taxon>
        <taxon>Gammaproteobacteria</taxon>
        <taxon>Oceanospirillales</taxon>
        <taxon>Oceanospirillaceae</taxon>
        <taxon>Marinomonas</taxon>
    </lineage>
</organism>
<sequence>MADYIDLLITNDDFTLDANGEPRLIYDADCIAQDIKHLIRESGLMFEVIGQRDSLSVKYQMQKLTLLVEDDVRLVPGTINVTRVDTEMFYITATTYKYGEIGFEVNA</sequence>
<reference evidence="1" key="1">
    <citation type="submission" date="2007-06" db="EMBL/GenBank/DDBJ databases">
        <title>Complete sequence of Marinomonas sp. MWYL1.</title>
        <authorList>
            <consortium name="US DOE Joint Genome Institute"/>
            <person name="Copeland A."/>
            <person name="Lucas S."/>
            <person name="Lapidus A."/>
            <person name="Barry K."/>
            <person name="Glavina del Rio T."/>
            <person name="Dalin E."/>
            <person name="Tice H."/>
            <person name="Pitluck S."/>
            <person name="Kiss H."/>
            <person name="Brettin T."/>
            <person name="Bruce D."/>
            <person name="Detter J.C."/>
            <person name="Han C."/>
            <person name="Schmutz J."/>
            <person name="Larimer F."/>
            <person name="Land M."/>
            <person name="Hauser L."/>
            <person name="Kyrpides N."/>
            <person name="Kim E."/>
            <person name="Johnston A.W.B."/>
            <person name="Todd J.D."/>
            <person name="Rogers R."/>
            <person name="Wexler M."/>
            <person name="Bond P.L."/>
            <person name="Li Y."/>
            <person name="Richardson P."/>
        </authorList>
    </citation>
    <scope>NUCLEOTIDE SEQUENCE [LARGE SCALE GENOMIC DNA]</scope>
    <source>
        <strain evidence="1">MWYL1</strain>
    </source>
</reference>